<keyword evidence="3" id="KW-1185">Reference proteome</keyword>
<dbReference type="Gene3D" id="4.10.60.10">
    <property type="entry name" value="Zinc finger, CCHC-type"/>
    <property type="match status" value="1"/>
</dbReference>
<dbReference type="InterPro" id="IPR036875">
    <property type="entry name" value="Znf_CCHC_sf"/>
</dbReference>
<dbReference type="GO" id="GO:0003676">
    <property type="term" value="F:nucleic acid binding"/>
    <property type="evidence" value="ECO:0007669"/>
    <property type="project" value="InterPro"/>
</dbReference>
<reference evidence="2" key="1">
    <citation type="submission" date="2016-03" db="EMBL/GenBank/DDBJ databases">
        <title>Mechanisms controlling the formation of the plant cell surface in tip-growing cells are functionally conserved among land plants.</title>
        <authorList>
            <person name="Honkanen S."/>
            <person name="Jones V.A."/>
            <person name="Morieri G."/>
            <person name="Champion C."/>
            <person name="Hetherington A.J."/>
            <person name="Kelly S."/>
            <person name="Saint-Marcoux D."/>
            <person name="Proust H."/>
            <person name="Prescott H."/>
            <person name="Dolan L."/>
        </authorList>
    </citation>
    <scope>NUCLEOTIDE SEQUENCE [LARGE SCALE GENOMIC DNA]</scope>
    <source>
        <tissue evidence="2">Whole gametophyte</tissue>
    </source>
</reference>
<sequence>MSNNAMEWDIQPLIARYRIAADAWRELARVYQSKSNPHQLHLRQALHSLKMQPGETVSTIITTFQLLLDQLAAIRQTIPEGEALLCLLQSLPNDYETFARSMRVSETLSTQTVITNLLFEEEHLKKQAATNGTRPLYILKKKGWNPSKQQPRRSDDAGTSSSALPESTAKPSFPRQKMKCFSCKKRVHLASECRNKKQESSSSHSTANAEHWLFVTGLSSIGADPTWVIPDVLHVPALRKNLFSVTQQVLQGGGLVIKPDHCII</sequence>
<dbReference type="PANTHER" id="PTHR47481:SF22">
    <property type="entry name" value="RETROTRANSPOSON GAG DOMAIN-CONTAINING PROTEIN"/>
    <property type="match status" value="1"/>
</dbReference>
<dbReference type="GO" id="GO:0008270">
    <property type="term" value="F:zinc ion binding"/>
    <property type="evidence" value="ECO:0007669"/>
    <property type="project" value="InterPro"/>
</dbReference>
<evidence type="ECO:0000313" key="2">
    <source>
        <dbReference type="EMBL" id="OAE32410.1"/>
    </source>
</evidence>
<evidence type="ECO:0000256" key="1">
    <source>
        <dbReference type="SAM" id="MobiDB-lite"/>
    </source>
</evidence>
<dbReference type="Pfam" id="PF14223">
    <property type="entry name" value="Retrotran_gag_2"/>
    <property type="match status" value="1"/>
</dbReference>
<dbReference type="AlphaFoldDB" id="A0A176WGQ0"/>
<evidence type="ECO:0008006" key="4">
    <source>
        <dbReference type="Google" id="ProtNLM"/>
    </source>
</evidence>
<proteinExistence type="predicted"/>
<dbReference type="PANTHER" id="PTHR47481">
    <property type="match status" value="1"/>
</dbReference>
<gene>
    <name evidence="2" type="ORF">AXG93_3671s1290</name>
</gene>
<dbReference type="EMBL" id="LVLJ01000837">
    <property type="protein sequence ID" value="OAE32410.1"/>
    <property type="molecule type" value="Genomic_DNA"/>
</dbReference>
<name>A0A176WGQ0_MARPO</name>
<dbReference type="SUPFAM" id="SSF57756">
    <property type="entry name" value="Retrovirus zinc finger-like domains"/>
    <property type="match status" value="1"/>
</dbReference>
<accession>A0A176WGQ0</accession>
<organism evidence="2 3">
    <name type="scientific">Marchantia polymorpha subsp. ruderalis</name>
    <dbReference type="NCBI Taxonomy" id="1480154"/>
    <lineage>
        <taxon>Eukaryota</taxon>
        <taxon>Viridiplantae</taxon>
        <taxon>Streptophyta</taxon>
        <taxon>Embryophyta</taxon>
        <taxon>Marchantiophyta</taxon>
        <taxon>Marchantiopsida</taxon>
        <taxon>Marchantiidae</taxon>
        <taxon>Marchantiales</taxon>
        <taxon>Marchantiaceae</taxon>
        <taxon>Marchantia</taxon>
    </lineage>
</organism>
<protein>
    <recommendedName>
        <fullName evidence="4">CCHC-type domain-containing protein</fullName>
    </recommendedName>
</protein>
<dbReference type="Proteomes" id="UP000077202">
    <property type="component" value="Unassembled WGS sequence"/>
</dbReference>
<feature type="region of interest" description="Disordered" evidence="1">
    <location>
        <begin position="141"/>
        <end position="173"/>
    </location>
</feature>
<comment type="caution">
    <text evidence="2">The sequence shown here is derived from an EMBL/GenBank/DDBJ whole genome shotgun (WGS) entry which is preliminary data.</text>
</comment>
<evidence type="ECO:0000313" key="3">
    <source>
        <dbReference type="Proteomes" id="UP000077202"/>
    </source>
</evidence>